<gene>
    <name evidence="2" type="ORF">CIT292_06586</name>
</gene>
<comment type="caution">
    <text evidence="2">The sequence shown here is derived from an EMBL/GenBank/DDBJ whole genome shotgun (WGS) entry which is preliminary data.</text>
</comment>
<organism evidence="2 3">
    <name type="scientific">Citrobacter youngae ATCC 29220</name>
    <dbReference type="NCBI Taxonomy" id="500640"/>
    <lineage>
        <taxon>Bacteria</taxon>
        <taxon>Pseudomonadati</taxon>
        <taxon>Pseudomonadota</taxon>
        <taxon>Gammaproteobacteria</taxon>
        <taxon>Enterobacterales</taxon>
        <taxon>Enterobacteriaceae</taxon>
        <taxon>Citrobacter</taxon>
        <taxon>Citrobacter freundii complex</taxon>
    </lineage>
</organism>
<reference evidence="2 3" key="1">
    <citation type="submission" date="2010-02" db="EMBL/GenBank/DDBJ databases">
        <authorList>
            <person name="Weinstock G."/>
            <person name="Sodergren E."/>
            <person name="Clifton S."/>
            <person name="Fulton L."/>
            <person name="Fulton B."/>
            <person name="Courtney L."/>
            <person name="Fronick C."/>
            <person name="Harrison M."/>
            <person name="Strong C."/>
            <person name="Farmer C."/>
            <person name="Delahaunty K."/>
            <person name="Markovic C."/>
            <person name="Hall O."/>
            <person name="Minx P."/>
            <person name="Tomlinson C."/>
            <person name="Mitreva M."/>
            <person name="Nelson J."/>
            <person name="Hou S."/>
            <person name="Wollam A."/>
            <person name="Pepin K.H."/>
            <person name="Johnson M."/>
            <person name="Bhonagiri V."/>
            <person name="Zhang X."/>
            <person name="Suruliraj S."/>
            <person name="Warren W."/>
            <person name="Chinwalla A."/>
            <person name="Mardis E.R."/>
            <person name="Wilson R.K."/>
        </authorList>
    </citation>
    <scope>NUCLEOTIDE SEQUENCE [LARGE SCALE GENOMIC DNA]</scope>
    <source>
        <strain evidence="2 3">ATCC 29220</strain>
    </source>
</reference>
<dbReference type="Proteomes" id="UP000003880">
    <property type="component" value="Unassembled WGS sequence"/>
</dbReference>
<dbReference type="Pfam" id="PF21527">
    <property type="entry name" value="Stv"/>
    <property type="match status" value="1"/>
</dbReference>
<evidence type="ECO:0000313" key="3">
    <source>
        <dbReference type="Proteomes" id="UP000003880"/>
    </source>
</evidence>
<protein>
    <recommendedName>
        <fullName evidence="1">Putative adhesin Stv domain-containing protein</fullName>
    </recommendedName>
</protein>
<dbReference type="InterPro" id="IPR049002">
    <property type="entry name" value="Stv"/>
</dbReference>
<accession>D4B7R3</accession>
<dbReference type="EMBL" id="ABWL02000002">
    <property type="protein sequence ID" value="EFE10416.1"/>
    <property type="molecule type" value="Genomic_DNA"/>
</dbReference>
<dbReference type="eggNOG" id="ENOG50348XC">
    <property type="taxonomic scope" value="Bacteria"/>
</dbReference>
<dbReference type="AlphaFoldDB" id="D4B7R3"/>
<sequence>MTTRRYPSLNLGFNVDNIAWELGSSFLLFTAGQNKGQDLLITSHGGYYPFGSDFIIPPRVVLSVLGPHKHSLIDPKIHNMVKPSLMPYAEVSDQGIQLGVVNRHQSPWGRPKEHPFQYHVQTDKSITGTYKAGRFRNYTLCKFEDDTELDYDGIRRFINSNHFGISIGDASRYTMRKMDVLSVRHRPLKMDPTLKDAITALIKNDIYYERIILCFCRSSVSPFASFKEDYYAMI</sequence>
<evidence type="ECO:0000313" key="2">
    <source>
        <dbReference type="EMBL" id="EFE10416.1"/>
    </source>
</evidence>
<evidence type="ECO:0000259" key="1">
    <source>
        <dbReference type="Pfam" id="PF21527"/>
    </source>
</evidence>
<proteinExistence type="predicted"/>
<feature type="domain" description="Putative adhesin Stv" evidence="1">
    <location>
        <begin position="39"/>
        <end position="218"/>
    </location>
</feature>
<name>D4B7R3_9ENTR</name>
<dbReference type="HOGENOM" id="CLU_1183335_0_0_6"/>